<feature type="repeat" description="ANK" evidence="12">
    <location>
        <begin position="860"/>
        <end position="886"/>
    </location>
</feature>
<reference evidence="15" key="2">
    <citation type="submission" date="2018-11" db="EMBL/GenBank/DDBJ databases">
        <title>Trombidioid mite genomics.</title>
        <authorList>
            <person name="Dong X."/>
        </authorList>
    </citation>
    <scope>NUCLEOTIDE SEQUENCE</scope>
    <source>
        <strain evidence="15">UoL-WK</strain>
    </source>
</reference>
<comment type="subcellular location">
    <subcellularLocation>
        <location evidence="1">Target cell membrane</location>
    </subcellularLocation>
</comment>
<keyword evidence="5" id="KW-0528">Neurotoxin</keyword>
<keyword evidence="5" id="KW-0638">Presynaptic neurotoxin</keyword>
<comment type="subunit">
    <text evidence="10">Homotetramer in membranes.</text>
</comment>
<dbReference type="Gene3D" id="1.25.40.20">
    <property type="entry name" value="Ankyrin repeat-containing domain"/>
    <property type="match status" value="7"/>
</dbReference>
<evidence type="ECO:0000256" key="5">
    <source>
        <dbReference type="ARBA" id="ARBA00023028"/>
    </source>
</evidence>
<feature type="repeat" description="ANK" evidence="12">
    <location>
        <begin position="1003"/>
        <end position="1035"/>
    </location>
</feature>
<feature type="repeat" description="ANK" evidence="12">
    <location>
        <begin position="1408"/>
        <end position="1444"/>
    </location>
</feature>
<comment type="caution">
    <text evidence="15">The sequence shown here is derived from an EMBL/GenBank/DDBJ whole genome shotgun (WGS) entry which is preliminary data.</text>
</comment>
<keyword evidence="8" id="KW-1053">Target membrane</keyword>
<dbReference type="PROSITE" id="PS50297">
    <property type="entry name" value="ANK_REP_REGION"/>
    <property type="match status" value="7"/>
</dbReference>
<dbReference type="PROSITE" id="PS50088">
    <property type="entry name" value="ANK_REPEAT"/>
    <property type="match status" value="11"/>
</dbReference>
<organism evidence="15 16">
    <name type="scientific">Dinothrombium tinctorium</name>
    <dbReference type="NCBI Taxonomy" id="1965070"/>
    <lineage>
        <taxon>Eukaryota</taxon>
        <taxon>Metazoa</taxon>
        <taxon>Ecdysozoa</taxon>
        <taxon>Arthropoda</taxon>
        <taxon>Chelicerata</taxon>
        <taxon>Arachnida</taxon>
        <taxon>Acari</taxon>
        <taxon>Acariformes</taxon>
        <taxon>Trombidiformes</taxon>
        <taxon>Prostigmata</taxon>
        <taxon>Anystina</taxon>
        <taxon>Parasitengona</taxon>
        <taxon>Trombidioidea</taxon>
        <taxon>Trombidiidae</taxon>
        <taxon>Dinothrombium</taxon>
    </lineage>
</organism>
<feature type="repeat" description="ANK" evidence="12">
    <location>
        <begin position="1339"/>
        <end position="1371"/>
    </location>
</feature>
<evidence type="ECO:0000313" key="16">
    <source>
        <dbReference type="Proteomes" id="UP000285301"/>
    </source>
</evidence>
<dbReference type="PANTHER" id="PTHR24198">
    <property type="entry name" value="ANKYRIN REPEAT AND PROTEIN KINASE DOMAIN-CONTAINING PROTEIN"/>
    <property type="match status" value="1"/>
</dbReference>
<dbReference type="SUPFAM" id="SSF48403">
    <property type="entry name" value="Ankyrin repeat"/>
    <property type="match status" value="5"/>
</dbReference>
<feature type="compositionally biased region" description="Low complexity" evidence="13">
    <location>
        <begin position="455"/>
        <end position="471"/>
    </location>
</feature>
<protein>
    <recommendedName>
        <fullName evidence="11">Alpha-latrotoxin</fullName>
    </recommendedName>
</protein>
<feature type="region of interest" description="Disordered" evidence="13">
    <location>
        <begin position="82"/>
        <end position="125"/>
    </location>
</feature>
<evidence type="ECO:0000256" key="8">
    <source>
        <dbReference type="ARBA" id="ARBA00023298"/>
    </source>
</evidence>
<dbReference type="PRINTS" id="PR01415">
    <property type="entry name" value="ANKYRIN"/>
</dbReference>
<feature type="region of interest" description="Disordered" evidence="13">
    <location>
        <begin position="394"/>
        <end position="484"/>
    </location>
</feature>
<proteinExistence type="inferred from homology"/>
<evidence type="ECO:0000256" key="6">
    <source>
        <dbReference type="ARBA" id="ARBA00023043"/>
    </source>
</evidence>
<feature type="repeat" description="ANK" evidence="12">
    <location>
        <begin position="937"/>
        <end position="969"/>
    </location>
</feature>
<evidence type="ECO:0000256" key="2">
    <source>
        <dbReference type="ARBA" id="ARBA00022483"/>
    </source>
</evidence>
<evidence type="ECO:0000256" key="12">
    <source>
        <dbReference type="PROSITE-ProRule" id="PRU00023"/>
    </source>
</evidence>
<gene>
    <name evidence="15" type="ORF">B4U79_02513</name>
    <name evidence="14" type="ORF">B4U79_11888</name>
</gene>
<feature type="repeat" description="ANK" evidence="12">
    <location>
        <begin position="1445"/>
        <end position="1483"/>
    </location>
</feature>
<dbReference type="Pfam" id="PF12796">
    <property type="entry name" value="Ank_2"/>
    <property type="match status" value="6"/>
</dbReference>
<evidence type="ECO:0000256" key="7">
    <source>
        <dbReference type="ARBA" id="ARBA00023136"/>
    </source>
</evidence>
<keyword evidence="7" id="KW-0472">Membrane</keyword>
<keyword evidence="3" id="KW-1052">Target cell membrane</keyword>
<evidence type="ECO:0000256" key="4">
    <source>
        <dbReference type="ARBA" id="ARBA00022737"/>
    </source>
</evidence>
<comment type="similarity">
    <text evidence="9">Belongs to the cationic peptide 01 (latrotoxin) family. 03 (alpha-latrotoxin) subfamily.</text>
</comment>
<feature type="compositionally biased region" description="Basic residues" evidence="13">
    <location>
        <begin position="397"/>
        <end position="408"/>
    </location>
</feature>
<evidence type="ECO:0000313" key="15">
    <source>
        <dbReference type="EMBL" id="RWS17753.1"/>
    </source>
</evidence>
<evidence type="ECO:0000313" key="14">
    <source>
        <dbReference type="EMBL" id="RWS14015.1"/>
    </source>
</evidence>
<feature type="compositionally biased region" description="Polar residues" evidence="13">
    <location>
        <begin position="172"/>
        <end position="187"/>
    </location>
</feature>
<dbReference type="GO" id="GO:0044231">
    <property type="term" value="C:host cell presynaptic membrane"/>
    <property type="evidence" value="ECO:0007669"/>
    <property type="project" value="UniProtKB-KW"/>
</dbReference>
<evidence type="ECO:0000256" key="11">
    <source>
        <dbReference type="ARBA" id="ARBA00049811"/>
    </source>
</evidence>
<feature type="repeat" description="ANK" evidence="12">
    <location>
        <begin position="1374"/>
        <end position="1406"/>
    </location>
</feature>
<feature type="compositionally biased region" description="Basic and acidic residues" evidence="13">
    <location>
        <begin position="409"/>
        <end position="423"/>
    </location>
</feature>
<dbReference type="InterPro" id="IPR036770">
    <property type="entry name" value="Ankyrin_rpt-contain_sf"/>
</dbReference>
<keyword evidence="5" id="KW-0800">Toxin</keyword>
<keyword evidence="4" id="KW-0677">Repeat</keyword>
<evidence type="ECO:0000256" key="10">
    <source>
        <dbReference type="ARBA" id="ARBA00049715"/>
    </source>
</evidence>
<feature type="repeat" description="ANK" evidence="12">
    <location>
        <begin position="901"/>
        <end position="933"/>
    </location>
</feature>
<feature type="region of interest" description="Disordered" evidence="13">
    <location>
        <begin position="1"/>
        <end position="21"/>
    </location>
</feature>
<dbReference type="Proteomes" id="UP000285301">
    <property type="component" value="Unassembled WGS sequence"/>
</dbReference>
<feature type="compositionally biased region" description="Low complexity" evidence="13">
    <location>
        <begin position="435"/>
        <end position="445"/>
    </location>
</feature>
<dbReference type="SMART" id="SM00248">
    <property type="entry name" value="ANK"/>
    <property type="match status" value="26"/>
</dbReference>
<evidence type="ECO:0000256" key="3">
    <source>
        <dbReference type="ARBA" id="ARBA00022537"/>
    </source>
</evidence>
<dbReference type="InterPro" id="IPR002110">
    <property type="entry name" value="Ankyrin_rpt"/>
</dbReference>
<feature type="repeat" description="ANK" evidence="12">
    <location>
        <begin position="1561"/>
        <end position="1593"/>
    </location>
</feature>
<name>A0A3S3SNG2_9ACAR</name>
<keyword evidence="2" id="KW-0268">Exocytosis</keyword>
<keyword evidence="16" id="KW-1185">Reference proteome</keyword>
<dbReference type="EMBL" id="NCKU01000040">
    <property type="protein sequence ID" value="RWS17753.1"/>
    <property type="molecule type" value="Genomic_DNA"/>
</dbReference>
<dbReference type="PANTHER" id="PTHR24198:SF165">
    <property type="entry name" value="ANKYRIN REPEAT-CONTAINING PROTEIN-RELATED"/>
    <property type="match status" value="1"/>
</dbReference>
<feature type="region of interest" description="Disordered" evidence="13">
    <location>
        <begin position="172"/>
        <end position="202"/>
    </location>
</feature>
<feature type="repeat" description="ANK" evidence="12">
    <location>
        <begin position="970"/>
        <end position="1002"/>
    </location>
</feature>
<evidence type="ECO:0000256" key="9">
    <source>
        <dbReference type="ARBA" id="ARBA00049657"/>
    </source>
</evidence>
<reference evidence="15 16" key="1">
    <citation type="journal article" date="2018" name="Gigascience">
        <title>Genomes of trombidid mites reveal novel predicted allergens and laterally-transferred genes associated with secondary metabolism.</title>
        <authorList>
            <person name="Dong X."/>
            <person name="Chaisiri K."/>
            <person name="Xia D."/>
            <person name="Armstrong S.D."/>
            <person name="Fang Y."/>
            <person name="Donnelly M.J."/>
            <person name="Kadowaki T."/>
            <person name="McGarry J.W."/>
            <person name="Darby A.C."/>
            <person name="Makepeace B.L."/>
        </authorList>
    </citation>
    <scope>NUCLEOTIDE SEQUENCE [LARGE SCALE GENOMIC DNA]</scope>
    <source>
        <strain evidence="15">UoL-WK</strain>
    </source>
</reference>
<dbReference type="Pfam" id="PF13637">
    <property type="entry name" value="Ank_4"/>
    <property type="match status" value="1"/>
</dbReference>
<keyword evidence="6 12" id="KW-0040">ANK repeat</keyword>
<evidence type="ECO:0000256" key="1">
    <source>
        <dbReference type="ARBA" id="ARBA00004175"/>
    </source>
</evidence>
<dbReference type="EMBL" id="NCKU01000822">
    <property type="protein sequence ID" value="RWS14015.1"/>
    <property type="molecule type" value="Genomic_DNA"/>
</dbReference>
<feature type="repeat" description="ANK" evidence="12">
    <location>
        <begin position="1825"/>
        <end position="1857"/>
    </location>
</feature>
<dbReference type="GO" id="GO:0006887">
    <property type="term" value="P:exocytosis"/>
    <property type="evidence" value="ECO:0007669"/>
    <property type="project" value="UniProtKB-KW"/>
</dbReference>
<sequence length="1983" mass="221607">MDLPKAETNGCSESGSLNHNSNVLQDTVTNLKNAVQQQIRGQMVFQNESSNADTVLTETVTNMEPASKPQSVPLSRVAEEKITKSTTGRCNKKNDVKAVKKPQQATKNQRRVTRRSPSTVSLTNNHKTEATVQLPVAHKSSPDVSINQMNCNSNSVAITKAGKSAQRTVSLKLTASPSNSTSSLQNLSKREEKNKGRRRKLATISKDAIKEEIDEPRVSKRVRLQYQPFQSPESLAITPTFYRSTPPSRNAEDKIIVFNKGDFLAVRNESGSFYICRTAQNVYKSSKKFKIQWLNDEKDPNIYTPDFYDVTDFECVLTNLRMIRLDKGKYRLPDEERQRILNILQRALNVERGVSEIPDPRQVAMDGVDVSIVGKAEEEELIKISPKIETKLENIKHKPVGRPKKKTSKEKVAENDTTQDKVQTKVIKGQRKNARNANRVSSNSSPLQNRRTTRSANASKSPSSSATVKSPLKSPAKSKRVGIDSVVRKLRSKARISNQSKNVFDKVSVKTPRTVKEKKKKMSPNRKSPIGLSEIRRQKVKAQLEPKPEVTLYERDPTFEAPFADLPYISSLAESRLLIKAVIVKDYDLLERLMTEEKVCSFCVKRCLAIKRDALSFAIEREDLKAIKLLTDQKYGDRFASFPDIITIGDTATSPNSSVFGFSSKSNLNRGRREITNALLKDIDTDYCTQRQKINFSNDIIREALQFGVSIETLRKMISMNPEKIDSTTIMILNNIVTALRFGHRELAGELVDMAIIKGGFGFNTLHKESLLKEGEPFSAFKPSTVRKKSHLNSRITPIHCAALNPNPYYLSTLLQSQPDFSLQDNDGWQPIHYSAVCRGTGPLEYLISKSISTLQTDKEGNTPLHLACLTSAIHNVELILSHEANSCNDGSSCIEKQNKAGLTPLHVAVEKGFADVVQILLQSGADAEKTTAAMNDRLTPLMIAAQHGHLPILKMLVEKGVDVETTDKKHRTALLHAVMNGHANAASYLLRLGANPDAKDNVGNTAVHYAAAYGWYFCYKLLVEAGAKINESNDGKVTPLLVAFLKGHMGLVELIAQKGIDINSHFEDANGITLLMETVMSKPGELFLSRLKFLIESQNVDCKKVDLEGNNALHYLVRSEANNNNYWKSYDEENCDEEAICGMEDVDVEKSHKNSLYEAARMLIEHGCDPKAVNKHGESAFSLAAKHGCFTLMRKFLETGCRINMTVNEDGNTILHLIVTHILQDGASEFLRVLSKEPSAITVLKEMAKIYNVEGKTPLLIALFRFRYLAKEEFSEKRKFIDFIRCLVDLLESDVDAFVQNEESDKDSCLHVAAKYCSSEVLAILINKTSKIDVLNANQKTPLTEALLNKNEEAAKFLINSGSNINFKSVNDGDKSLLLIAASSQKASLVPILLKKGANVKEVDKESLNTALHFVVLSPHKKDAFHAVEALIANGADVNARNKDGRTPLHLVVNARQGETDASYEIEEFLIERGAKLDMKDNIGRVPLHYAFVKIDKEDDFSFIDPVELVILTANGDEKVINSVDKFQHTPLHKAAFRGATISCMQLIKNVSNMDALDNNGNTALGLAVLYGHESCALMLLQNGANFTLSLNSSEKNSVESDKSNIKIKCLMPNRKAKCTILQEVIRRDWQGMLYLMLEQLEKMGKGIYSAIEAAIWAHRLKLVYKLIRKLKTNHRGSAERQTLFHILGQCVRSSDDKQLQLDIVNMLLSKNINLNALDESNSSAIIYSAINWNFVLCEEFSRIIGFPMIAKQEPDIYLRTPFNAVFWNIGNEEIPTNMKDWCSNLLAHGADINSLCYYPVAEENHSDISYVNPAILCENQMKRKYTPLIIAVIKKNYSAAKYLLQHKADVNRCDDLDRAPLMHAVRMNDLKMVKLLLNPRYDPDKDPKPWNSRFLTFKQSSNAVLDARDQNGWTITHHLVAPFPNSEKTNSEVILRLLARVGTPLNAADKKGLTPFQIASDCGLKHIVDTLQELTVVGESK</sequence>
<evidence type="ECO:0000256" key="13">
    <source>
        <dbReference type="SAM" id="MobiDB-lite"/>
    </source>
</evidence>
<dbReference type="OrthoDB" id="2017365at2759"/>
<feature type="compositionally biased region" description="Polar residues" evidence="13">
    <location>
        <begin position="9"/>
        <end position="21"/>
    </location>
</feature>
<accession>A0A3S3SNG2</accession>
<dbReference type="STRING" id="1965070.A0A3S3SNG2"/>
<dbReference type="GO" id="GO:0044218">
    <property type="term" value="C:other organism cell membrane"/>
    <property type="evidence" value="ECO:0007669"/>
    <property type="project" value="UniProtKB-KW"/>
</dbReference>